<dbReference type="InterPro" id="IPR050110">
    <property type="entry name" value="Glyoxalase_II_hydrolase"/>
</dbReference>
<dbReference type="Proteomes" id="UP000242886">
    <property type="component" value="Chromosome SDENCHOL"/>
</dbReference>
<dbReference type="EMBL" id="LT837803">
    <property type="protein sequence ID" value="SMB28964.1"/>
    <property type="molecule type" value="Genomic_DNA"/>
</dbReference>
<protein>
    <recommendedName>
        <fullName evidence="7">Hydroxyacylglutathione hydrolase</fullName>
        <ecNumber evidence="7">3.1.2.6</ecNumber>
    </recommendedName>
    <alternativeName>
        <fullName evidence="7">Glyoxalase II</fullName>
        <shortName evidence="7">Glx II</shortName>
    </alternativeName>
</protein>
<dbReference type="AlphaFoldDB" id="A0A7Z7MVR8"/>
<dbReference type="GO" id="GO:0046872">
    <property type="term" value="F:metal ion binding"/>
    <property type="evidence" value="ECO:0007669"/>
    <property type="project" value="UniProtKB-KW"/>
</dbReference>
<proteinExistence type="inferred from homology"/>
<dbReference type="PANTHER" id="PTHR43705">
    <property type="entry name" value="HYDROXYACYLGLUTATHIONE HYDROLASE"/>
    <property type="match status" value="1"/>
</dbReference>
<dbReference type="PIRSF" id="PIRSF005457">
    <property type="entry name" value="Glx"/>
    <property type="match status" value="1"/>
</dbReference>
<feature type="binding site" evidence="7">
    <location>
        <position position="71"/>
    </location>
    <ligand>
        <name>Zn(2+)</name>
        <dbReference type="ChEBI" id="CHEBI:29105"/>
        <label>1</label>
    </ligand>
</feature>
<organism evidence="9 10">
    <name type="scientific">Sterolibacterium denitrificans</name>
    <dbReference type="NCBI Taxonomy" id="157592"/>
    <lineage>
        <taxon>Bacteria</taxon>
        <taxon>Pseudomonadati</taxon>
        <taxon>Pseudomonadota</taxon>
        <taxon>Betaproteobacteria</taxon>
        <taxon>Nitrosomonadales</taxon>
        <taxon>Sterolibacteriaceae</taxon>
        <taxon>Sterolibacterium</taxon>
    </lineage>
</organism>
<dbReference type="GO" id="GO:0004416">
    <property type="term" value="F:hydroxyacylglutathione hydrolase activity"/>
    <property type="evidence" value="ECO:0007669"/>
    <property type="project" value="UniProtKB-UniRule"/>
</dbReference>
<keyword evidence="6 7" id="KW-0862">Zinc</keyword>
<keyword evidence="5 7" id="KW-0378">Hydrolase</keyword>
<feature type="binding site" evidence="7">
    <location>
        <position position="150"/>
    </location>
    <ligand>
        <name>Zn(2+)</name>
        <dbReference type="ChEBI" id="CHEBI:29105"/>
        <label>1</label>
    </ligand>
</feature>
<evidence type="ECO:0000259" key="8">
    <source>
        <dbReference type="SMART" id="SM00849"/>
    </source>
</evidence>
<dbReference type="UniPathway" id="UPA00619">
    <property type="reaction ID" value="UER00676"/>
</dbReference>
<gene>
    <name evidence="7 9" type="primary">gloB</name>
    <name evidence="9" type="ORF">SDENCHOL_20730</name>
</gene>
<dbReference type="GO" id="GO:0019243">
    <property type="term" value="P:methylglyoxal catabolic process to D-lactate via S-lactoyl-glutathione"/>
    <property type="evidence" value="ECO:0007669"/>
    <property type="project" value="UniProtKB-UniRule"/>
</dbReference>
<dbReference type="EC" id="3.1.2.6" evidence="7"/>
<dbReference type="NCBIfam" id="TIGR03413">
    <property type="entry name" value="GSH_gloB"/>
    <property type="match status" value="1"/>
</dbReference>
<dbReference type="Gene3D" id="3.60.15.10">
    <property type="entry name" value="Ribonuclease Z/Hydroxyacylglutathione hydrolase-like"/>
    <property type="match status" value="1"/>
</dbReference>
<name>A0A7Z7MVR8_9PROT</name>
<evidence type="ECO:0000256" key="7">
    <source>
        <dbReference type="HAMAP-Rule" id="MF_01374"/>
    </source>
</evidence>
<dbReference type="InterPro" id="IPR017782">
    <property type="entry name" value="Hydroxyacylglutathione_Hdrlase"/>
</dbReference>
<evidence type="ECO:0000256" key="1">
    <source>
        <dbReference type="ARBA" id="ARBA00001623"/>
    </source>
</evidence>
<reference evidence="9" key="1">
    <citation type="submission" date="2017-03" db="EMBL/GenBank/DDBJ databases">
        <authorList>
            <consortium name="AG Boll"/>
        </authorList>
    </citation>
    <scope>NUCLEOTIDE SEQUENCE [LARGE SCALE GENOMIC DNA]</scope>
    <source>
        <strain evidence="9">Chol</strain>
    </source>
</reference>
<keyword evidence="10" id="KW-1185">Reference proteome</keyword>
<evidence type="ECO:0000313" key="9">
    <source>
        <dbReference type="EMBL" id="SMB28964.1"/>
    </source>
</evidence>
<feature type="binding site" evidence="7">
    <location>
        <position position="150"/>
    </location>
    <ligand>
        <name>Zn(2+)</name>
        <dbReference type="ChEBI" id="CHEBI:29105"/>
        <label>2</label>
    </ligand>
</feature>
<dbReference type="PANTHER" id="PTHR43705:SF1">
    <property type="entry name" value="HYDROXYACYLGLUTATHIONE HYDROLASE GLOB"/>
    <property type="match status" value="1"/>
</dbReference>
<feature type="domain" description="Metallo-beta-lactamase" evidence="8">
    <location>
        <begin position="26"/>
        <end position="188"/>
    </location>
</feature>
<dbReference type="InterPro" id="IPR032282">
    <property type="entry name" value="HAGH_C"/>
</dbReference>
<dbReference type="CDD" id="cd07723">
    <property type="entry name" value="hydroxyacylglutathione_hydrolase_MBL-fold"/>
    <property type="match status" value="1"/>
</dbReference>
<dbReference type="SUPFAM" id="SSF56281">
    <property type="entry name" value="Metallo-hydrolase/oxidoreductase"/>
    <property type="match status" value="1"/>
</dbReference>
<dbReference type="Pfam" id="PF00753">
    <property type="entry name" value="Lactamase_B"/>
    <property type="match status" value="1"/>
</dbReference>
<comment type="catalytic activity">
    <reaction evidence="1 7">
        <text>an S-(2-hydroxyacyl)glutathione + H2O = a 2-hydroxy carboxylate + glutathione + H(+)</text>
        <dbReference type="Rhea" id="RHEA:21864"/>
        <dbReference type="ChEBI" id="CHEBI:15377"/>
        <dbReference type="ChEBI" id="CHEBI:15378"/>
        <dbReference type="ChEBI" id="CHEBI:57925"/>
        <dbReference type="ChEBI" id="CHEBI:58896"/>
        <dbReference type="ChEBI" id="CHEBI:71261"/>
        <dbReference type="EC" id="3.1.2.6"/>
    </reaction>
</comment>
<evidence type="ECO:0000313" key="10">
    <source>
        <dbReference type="Proteomes" id="UP000242886"/>
    </source>
</evidence>
<dbReference type="SMART" id="SM00849">
    <property type="entry name" value="Lactamase_B"/>
    <property type="match status" value="1"/>
</dbReference>
<dbReference type="HAMAP" id="MF_01374">
    <property type="entry name" value="Glyoxalase_2"/>
    <property type="match status" value="1"/>
</dbReference>
<feature type="binding site" evidence="7">
    <location>
        <position position="69"/>
    </location>
    <ligand>
        <name>Zn(2+)</name>
        <dbReference type="ChEBI" id="CHEBI:29105"/>
        <label>1</label>
    </ligand>
</feature>
<comment type="similarity">
    <text evidence="3 7">Belongs to the metallo-beta-lactamase superfamily. Glyoxalase II family.</text>
</comment>
<feature type="binding site" evidence="7">
    <location>
        <position position="128"/>
    </location>
    <ligand>
        <name>Zn(2+)</name>
        <dbReference type="ChEBI" id="CHEBI:29105"/>
        <label>1</label>
    </ligand>
</feature>
<evidence type="ECO:0000256" key="2">
    <source>
        <dbReference type="ARBA" id="ARBA00004963"/>
    </source>
</evidence>
<keyword evidence="4 7" id="KW-0479">Metal-binding</keyword>
<evidence type="ECO:0000256" key="6">
    <source>
        <dbReference type="ARBA" id="ARBA00022833"/>
    </source>
</evidence>
<dbReference type="InterPro" id="IPR036866">
    <property type="entry name" value="RibonucZ/Hydroxyglut_hydro"/>
</dbReference>
<evidence type="ECO:0000256" key="4">
    <source>
        <dbReference type="ARBA" id="ARBA00022723"/>
    </source>
</evidence>
<comment type="subunit">
    <text evidence="7">Monomer.</text>
</comment>
<feature type="binding site" evidence="7">
    <location>
        <position position="188"/>
    </location>
    <ligand>
        <name>Zn(2+)</name>
        <dbReference type="ChEBI" id="CHEBI:29105"/>
        <label>2</label>
    </ligand>
</feature>
<dbReference type="InterPro" id="IPR001279">
    <property type="entry name" value="Metallo-B-lactamas"/>
</dbReference>
<comment type="pathway">
    <text evidence="2 7">Secondary metabolite metabolism; methylglyoxal degradation; (R)-lactate from methylglyoxal: step 2/2.</text>
</comment>
<comment type="function">
    <text evidence="7">Thiolesterase that catalyzes the hydrolysis of S-D-lactoyl-glutathione to form glutathione and D-lactic acid.</text>
</comment>
<dbReference type="Pfam" id="PF16123">
    <property type="entry name" value="HAGH_C"/>
    <property type="match status" value="1"/>
</dbReference>
<evidence type="ECO:0000256" key="3">
    <source>
        <dbReference type="ARBA" id="ARBA00006759"/>
    </source>
</evidence>
<evidence type="ECO:0000256" key="5">
    <source>
        <dbReference type="ARBA" id="ARBA00022801"/>
    </source>
</evidence>
<comment type="cofactor">
    <cofactor evidence="7">
        <name>Zn(2+)</name>
        <dbReference type="ChEBI" id="CHEBI:29105"/>
    </cofactor>
    <text evidence="7">Binds 2 Zn(2+) ions per subunit.</text>
</comment>
<feature type="binding site" evidence="7">
    <location>
        <position position="74"/>
    </location>
    <ligand>
        <name>Zn(2+)</name>
        <dbReference type="ChEBI" id="CHEBI:29105"/>
        <label>2</label>
    </ligand>
</feature>
<dbReference type="InterPro" id="IPR035680">
    <property type="entry name" value="Clx_II_MBL"/>
</dbReference>
<accession>A0A7Z7MVR8</accession>
<sequence length="283" mass="30942">MAAMDNQSHTNIRVSYRILPLAALRDNYIWLLRHDPSGTAMAVDPGEAQVLLDYLQRENLQLAGILVTHHHADHMGGIAALRRRFPAVRVHGPAAEAIDGLDERLTGGAVVEFPQAGAQFQVLAVPGHTLGHLAYYDRNHPAGGVLFSGDTLFSAGCGRIFEGTAAQMQHSLARLRALPAETRVYCAHEYTAANLRFALAVEPENVELAEHAARVAQLRAAGQPSLPSTLALERRINPFLRWDEPSVQQAAARFRGWEGQDQPLEPADAVAVFAAIRAWKDDF</sequence>
<feature type="binding site" evidence="7">
    <location>
        <position position="73"/>
    </location>
    <ligand>
        <name>Zn(2+)</name>
        <dbReference type="ChEBI" id="CHEBI:29105"/>
        <label>2</label>
    </ligand>
</feature>